<reference evidence="2" key="1">
    <citation type="submission" date="2021-04" db="EMBL/GenBank/DDBJ databases">
        <title>Genome seq and assembly of Streptomyces sp. RG38.</title>
        <authorList>
            <person name="Chhetri G."/>
        </authorList>
    </citation>
    <scope>NUCLEOTIDE SEQUENCE</scope>
    <source>
        <strain evidence="2">RG38</strain>
    </source>
</reference>
<feature type="chain" id="PRO_5036806404" description="Secreted protein" evidence="1">
    <location>
        <begin position="28"/>
        <end position="95"/>
    </location>
</feature>
<protein>
    <recommendedName>
        <fullName evidence="4">Secreted protein</fullName>
    </recommendedName>
</protein>
<keyword evidence="3" id="KW-1185">Reference proteome</keyword>
<feature type="signal peptide" evidence="1">
    <location>
        <begin position="1"/>
        <end position="27"/>
    </location>
</feature>
<name>A0A940XFR4_9ACTN</name>
<evidence type="ECO:0000313" key="2">
    <source>
        <dbReference type="EMBL" id="MBQ0826292.1"/>
    </source>
</evidence>
<dbReference type="AlphaFoldDB" id="A0A940XFR4"/>
<keyword evidence="1" id="KW-0732">Signal</keyword>
<proteinExistence type="predicted"/>
<dbReference type="EMBL" id="JAGPNL010000001">
    <property type="protein sequence ID" value="MBQ0826292.1"/>
    <property type="molecule type" value="Genomic_DNA"/>
</dbReference>
<evidence type="ECO:0000313" key="3">
    <source>
        <dbReference type="Proteomes" id="UP000677875"/>
    </source>
</evidence>
<dbReference type="Proteomes" id="UP000677875">
    <property type="component" value="Unassembled WGS sequence"/>
</dbReference>
<dbReference type="RefSeq" id="WP_210869195.1">
    <property type="nucleotide sequence ID" value="NZ_JAGPNL010000001.1"/>
</dbReference>
<evidence type="ECO:0008006" key="4">
    <source>
        <dbReference type="Google" id="ProtNLM"/>
    </source>
</evidence>
<evidence type="ECO:0000256" key="1">
    <source>
        <dbReference type="SAM" id="SignalP"/>
    </source>
</evidence>
<organism evidence="2 3">
    <name type="scientific">Streptomyces tagetis</name>
    <dbReference type="NCBI Taxonomy" id="2820809"/>
    <lineage>
        <taxon>Bacteria</taxon>
        <taxon>Bacillati</taxon>
        <taxon>Actinomycetota</taxon>
        <taxon>Actinomycetes</taxon>
        <taxon>Kitasatosporales</taxon>
        <taxon>Streptomycetaceae</taxon>
        <taxon>Streptomyces</taxon>
    </lineage>
</organism>
<sequence>MISTRRIAAAVGLAVGVAGLAAPVAGAAEAGPRNSGGLSPVSALDSLAVGEVPTEHRAGLPRPSEQIGKLNDLNQLGQVTGLVSPVFGAIPAIQT</sequence>
<gene>
    <name evidence="2" type="ORF">J5Y05_07210</name>
</gene>
<comment type="caution">
    <text evidence="2">The sequence shown here is derived from an EMBL/GenBank/DDBJ whole genome shotgun (WGS) entry which is preliminary data.</text>
</comment>
<accession>A0A940XFR4</accession>